<dbReference type="Pfam" id="PF00005">
    <property type="entry name" value="ABC_tran"/>
    <property type="match status" value="2"/>
</dbReference>
<evidence type="ECO:0000256" key="8">
    <source>
        <dbReference type="ARBA" id="ARBA00023136"/>
    </source>
</evidence>
<dbReference type="Proteomes" id="UP000632535">
    <property type="component" value="Unassembled WGS sequence"/>
</dbReference>
<evidence type="ECO:0000259" key="9">
    <source>
        <dbReference type="PROSITE" id="PS50893"/>
    </source>
</evidence>
<comment type="caution">
    <text evidence="10">The sequence shown here is derived from an EMBL/GenBank/DDBJ whole genome shotgun (WGS) entry which is preliminary data.</text>
</comment>
<keyword evidence="4" id="KW-0677">Repeat</keyword>
<evidence type="ECO:0000256" key="2">
    <source>
        <dbReference type="ARBA" id="ARBA00022475"/>
    </source>
</evidence>
<dbReference type="InterPro" id="IPR050107">
    <property type="entry name" value="ABC_carbohydrate_import_ATPase"/>
</dbReference>
<evidence type="ECO:0000256" key="5">
    <source>
        <dbReference type="ARBA" id="ARBA00022741"/>
    </source>
</evidence>
<dbReference type="InterPro" id="IPR053466">
    <property type="entry name" value="L-arabinose_ABC_transporter"/>
</dbReference>
<dbReference type="GO" id="GO:0005524">
    <property type="term" value="F:ATP binding"/>
    <property type="evidence" value="ECO:0007669"/>
    <property type="project" value="UniProtKB-KW"/>
</dbReference>
<sequence>MPDRHAVLEMRSITKEFPGVRALDDVSLAVEAGQIHAICGENGAGKSTLMKVLSGVYPHGTYAGEIRYQGEPVEFKDIRSSEQAGIVIIHQELALIPELSITENIFLGNEVRARVGIDWDAARRRATELLARVGLRASPDTLIKNLGVGQQQLVEIARALAKDVRLLILDEPTAALNEDDSEHLLDLLRGLRAKGLTCIMISHKLGEIEEIADTITIIRDGQTVETLDVRAGGIDEDRIIRGMVGRSLASRFPDHAPRIGEVFFEVDGWTVEHPEVPGRLVCKQSAFHVRRGEIVGFAGIMGAGRTELARSIFGRSYGRYLSGTIRMDGREISVPDVRSAVRHRIAYVSEDRKALGLNLLDTIQQTVVSANLPRVSSGPVIDHDKAFLAADDYRRSFGVKSPSVRDGVSTLSGGNQQKVLLAKWMFTEPELLILDEPTRGIDVGAKYEIYGLVQRLADEGKGVVVISSELPELLGLCDRIYTVFEGRVTGEVARADATQEVLMRLMTGAPAAAR</sequence>
<evidence type="ECO:0000256" key="7">
    <source>
        <dbReference type="ARBA" id="ARBA00022967"/>
    </source>
</evidence>
<accession>A0ABQ2B9Y3</accession>
<evidence type="ECO:0000256" key="1">
    <source>
        <dbReference type="ARBA" id="ARBA00022448"/>
    </source>
</evidence>
<dbReference type="InterPro" id="IPR003593">
    <property type="entry name" value="AAA+_ATPase"/>
</dbReference>
<protein>
    <submittedName>
        <fullName evidence="10">Xylose ABC transporter ATP-binding protein</fullName>
    </submittedName>
</protein>
<keyword evidence="6 10" id="KW-0067">ATP-binding</keyword>
<keyword evidence="11" id="KW-1185">Reference proteome</keyword>
<dbReference type="InterPro" id="IPR027417">
    <property type="entry name" value="P-loop_NTPase"/>
</dbReference>
<evidence type="ECO:0000256" key="3">
    <source>
        <dbReference type="ARBA" id="ARBA00022597"/>
    </source>
</evidence>
<dbReference type="PANTHER" id="PTHR43790:SF1">
    <property type="entry name" value="XYLOSE IMPORT ATP-BINDING PROTEIN XYLG"/>
    <property type="match status" value="1"/>
</dbReference>
<evidence type="ECO:0000256" key="4">
    <source>
        <dbReference type="ARBA" id="ARBA00022737"/>
    </source>
</evidence>
<name>A0ABQ2B9Y3_9MICO</name>
<dbReference type="InterPro" id="IPR017871">
    <property type="entry name" value="ABC_transporter-like_CS"/>
</dbReference>
<dbReference type="PROSITE" id="PS50893">
    <property type="entry name" value="ABC_TRANSPORTER_2"/>
    <property type="match status" value="2"/>
</dbReference>
<evidence type="ECO:0000313" key="10">
    <source>
        <dbReference type="EMBL" id="GGI09878.1"/>
    </source>
</evidence>
<dbReference type="NCBIfam" id="NF040905">
    <property type="entry name" value="GguA"/>
    <property type="match status" value="1"/>
</dbReference>
<keyword evidence="8" id="KW-0472">Membrane</keyword>
<dbReference type="InterPro" id="IPR003439">
    <property type="entry name" value="ABC_transporter-like_ATP-bd"/>
</dbReference>
<evidence type="ECO:0000256" key="6">
    <source>
        <dbReference type="ARBA" id="ARBA00022840"/>
    </source>
</evidence>
<dbReference type="CDD" id="cd03216">
    <property type="entry name" value="ABC_Carb_Monos_I"/>
    <property type="match status" value="1"/>
</dbReference>
<dbReference type="PROSITE" id="PS00211">
    <property type="entry name" value="ABC_TRANSPORTER_1"/>
    <property type="match status" value="1"/>
</dbReference>
<reference evidence="11" key="1">
    <citation type="journal article" date="2019" name="Int. J. Syst. Evol. Microbiol.">
        <title>The Global Catalogue of Microorganisms (GCM) 10K type strain sequencing project: providing services to taxonomists for standard genome sequencing and annotation.</title>
        <authorList>
            <consortium name="The Broad Institute Genomics Platform"/>
            <consortium name="The Broad Institute Genome Sequencing Center for Infectious Disease"/>
            <person name="Wu L."/>
            <person name="Ma J."/>
        </authorList>
    </citation>
    <scope>NUCLEOTIDE SEQUENCE [LARGE SCALE GENOMIC DNA]</scope>
    <source>
        <strain evidence="11">CCM 8653</strain>
    </source>
</reference>
<dbReference type="Gene3D" id="3.40.50.300">
    <property type="entry name" value="P-loop containing nucleotide triphosphate hydrolases"/>
    <property type="match status" value="2"/>
</dbReference>
<keyword evidence="1" id="KW-0813">Transport</keyword>
<keyword evidence="2" id="KW-1003">Cell membrane</keyword>
<feature type="domain" description="ABC transporter" evidence="9">
    <location>
        <begin position="8"/>
        <end position="245"/>
    </location>
</feature>
<proteinExistence type="predicted"/>
<gene>
    <name evidence="10" type="primary">xylG</name>
    <name evidence="10" type="ORF">GCM10007368_28430</name>
</gene>
<dbReference type="CDD" id="cd03215">
    <property type="entry name" value="ABC_Carb_Monos_II"/>
    <property type="match status" value="1"/>
</dbReference>
<evidence type="ECO:0000313" key="11">
    <source>
        <dbReference type="Proteomes" id="UP000632535"/>
    </source>
</evidence>
<dbReference type="EMBL" id="BMDG01000010">
    <property type="protein sequence ID" value="GGI09878.1"/>
    <property type="molecule type" value="Genomic_DNA"/>
</dbReference>
<organism evidence="10 11">
    <name type="scientific">Isoptericola cucumis</name>
    <dbReference type="NCBI Taxonomy" id="1776856"/>
    <lineage>
        <taxon>Bacteria</taxon>
        <taxon>Bacillati</taxon>
        <taxon>Actinomycetota</taxon>
        <taxon>Actinomycetes</taxon>
        <taxon>Micrococcales</taxon>
        <taxon>Promicromonosporaceae</taxon>
        <taxon>Isoptericola</taxon>
    </lineage>
</organism>
<keyword evidence="3" id="KW-0762">Sugar transport</keyword>
<dbReference type="SUPFAM" id="SSF52540">
    <property type="entry name" value="P-loop containing nucleoside triphosphate hydrolases"/>
    <property type="match status" value="2"/>
</dbReference>
<dbReference type="PANTHER" id="PTHR43790">
    <property type="entry name" value="CARBOHYDRATE TRANSPORT ATP-BINDING PROTEIN MG119-RELATED"/>
    <property type="match status" value="1"/>
</dbReference>
<feature type="domain" description="ABC transporter" evidence="9">
    <location>
        <begin position="257"/>
        <end position="510"/>
    </location>
</feature>
<dbReference type="SMART" id="SM00382">
    <property type="entry name" value="AAA"/>
    <property type="match status" value="2"/>
</dbReference>
<dbReference type="RefSeq" id="WP_188524384.1">
    <property type="nucleotide sequence ID" value="NZ_BMDG01000010.1"/>
</dbReference>
<keyword evidence="5" id="KW-0547">Nucleotide-binding</keyword>
<keyword evidence="7" id="KW-1278">Translocase</keyword>